<dbReference type="EMBL" id="CAJVCE010000044">
    <property type="protein sequence ID" value="CAG7658612.1"/>
    <property type="molecule type" value="Genomic_DNA"/>
</dbReference>
<name>A0ABN7TWL7_9BACL</name>
<evidence type="ECO:0000313" key="3">
    <source>
        <dbReference type="Proteomes" id="UP000730618"/>
    </source>
</evidence>
<sequence length="172" mass="18117">MDPYVGEIRLIAGNYAPRGWALCNGQVLLIQQNSILFSVIGIAFGGNGTTTFALPDLRGRAPIHQGAGPGLTNREYASEGGNETVTLTEAQIPNHTHAINNQSTANTDSPIGAVWANLGRGAVGNFYSQTPNVSMNPQAVSAAGGSQPHNNMQPFVAMNYIIALEGVYPPKQ</sequence>
<proteinExistence type="predicted"/>
<evidence type="ECO:0000259" key="1">
    <source>
        <dbReference type="Pfam" id="PF07484"/>
    </source>
</evidence>
<dbReference type="Pfam" id="PF07484">
    <property type="entry name" value="Collar"/>
    <property type="match status" value="1"/>
</dbReference>
<protein>
    <recommendedName>
        <fullName evidence="1">Phage tail collar domain-containing protein</fullName>
    </recommendedName>
</protein>
<keyword evidence="3" id="KW-1185">Reference proteome</keyword>
<organism evidence="2 3">
    <name type="scientific">Paenibacillus allorhizosphaerae</name>
    <dbReference type="NCBI Taxonomy" id="2849866"/>
    <lineage>
        <taxon>Bacteria</taxon>
        <taxon>Bacillati</taxon>
        <taxon>Bacillota</taxon>
        <taxon>Bacilli</taxon>
        <taxon>Bacillales</taxon>
        <taxon>Paenibacillaceae</taxon>
        <taxon>Paenibacillus</taxon>
    </lineage>
</organism>
<dbReference type="InterPro" id="IPR011083">
    <property type="entry name" value="Phage_tail_collar_dom"/>
</dbReference>
<evidence type="ECO:0000313" key="2">
    <source>
        <dbReference type="EMBL" id="CAG7658612.1"/>
    </source>
</evidence>
<comment type="caution">
    <text evidence="2">The sequence shown here is derived from an EMBL/GenBank/DDBJ whole genome shotgun (WGS) entry which is preliminary data.</text>
</comment>
<dbReference type="Proteomes" id="UP000730618">
    <property type="component" value="Unassembled WGS sequence"/>
</dbReference>
<accession>A0ABN7TWL7</accession>
<reference evidence="2 3" key="1">
    <citation type="submission" date="2021-06" db="EMBL/GenBank/DDBJ databases">
        <authorList>
            <person name="Criscuolo A."/>
        </authorList>
    </citation>
    <scope>NUCLEOTIDE SEQUENCE [LARGE SCALE GENOMIC DNA]</scope>
    <source>
        <strain evidence="3">CIP 111802</strain>
    </source>
</reference>
<feature type="domain" description="Phage tail collar" evidence="1">
    <location>
        <begin position="6"/>
        <end position="62"/>
    </location>
</feature>
<dbReference type="RefSeq" id="WP_218103217.1">
    <property type="nucleotide sequence ID" value="NZ_CAJVCE010000044.1"/>
</dbReference>
<gene>
    <name evidence="2" type="ORF">PAECIP111802_07096</name>
</gene>